<evidence type="ECO:0000313" key="1">
    <source>
        <dbReference type="EMBL" id="ABV11275.1"/>
    </source>
</evidence>
<keyword evidence="2" id="KW-1185">Reference proteome</keyword>
<dbReference type="Proteomes" id="UP000008148">
    <property type="component" value="Chromosome"/>
</dbReference>
<organism evidence="1 2">
    <name type="scientific">Citrobacter koseri (strain ATCC BAA-895 / CDC 4225-83 / SGSC4696)</name>
    <dbReference type="NCBI Taxonomy" id="290338"/>
    <lineage>
        <taxon>Bacteria</taxon>
        <taxon>Pseudomonadati</taxon>
        <taxon>Pseudomonadota</taxon>
        <taxon>Gammaproteobacteria</taxon>
        <taxon>Enterobacterales</taxon>
        <taxon>Enterobacteriaceae</taxon>
        <taxon>Citrobacter</taxon>
    </lineage>
</organism>
<name>A8ACR2_CITK8</name>
<dbReference type="KEGG" id="cko:CKO_00096"/>
<proteinExistence type="predicted"/>
<dbReference type="EMBL" id="CP000822">
    <property type="protein sequence ID" value="ABV11275.1"/>
    <property type="molecule type" value="Genomic_DNA"/>
</dbReference>
<reference evidence="1 2" key="1">
    <citation type="submission" date="2007-08" db="EMBL/GenBank/DDBJ databases">
        <authorList>
            <consortium name="The Citrobacter koseri Genome Sequencing Project"/>
            <person name="McClelland M."/>
            <person name="Sanderson E.K."/>
            <person name="Porwollik S."/>
            <person name="Spieth J."/>
            <person name="Clifton W.S."/>
            <person name="Latreille P."/>
            <person name="Courtney L."/>
            <person name="Wang C."/>
            <person name="Pepin K."/>
            <person name="Bhonagiri V."/>
            <person name="Nash W."/>
            <person name="Johnson M."/>
            <person name="Thiruvilangam P."/>
            <person name="Wilson R."/>
        </authorList>
    </citation>
    <scope>NUCLEOTIDE SEQUENCE [LARGE SCALE GENOMIC DNA]</scope>
    <source>
        <strain evidence="2">ATCC BAA-895 / CDC 4225-83 / SGSC4696</strain>
    </source>
</reference>
<dbReference type="HOGENOM" id="CLU_217888_0_0_6"/>
<dbReference type="STRING" id="290338.CKO_00096"/>
<sequence>MFVLSLFLFISMPSGSVIKVVKTANCLFYGMLIVVLLKKKAVGK</sequence>
<evidence type="ECO:0000313" key="2">
    <source>
        <dbReference type="Proteomes" id="UP000008148"/>
    </source>
</evidence>
<accession>A8ACR2</accession>
<protein>
    <submittedName>
        <fullName evidence="1">Uncharacterized protein</fullName>
    </submittedName>
</protein>
<dbReference type="AlphaFoldDB" id="A8ACR2"/>
<gene>
    <name evidence="1" type="ordered locus">CKO_00096</name>
</gene>